<reference evidence="2 3" key="1">
    <citation type="submission" date="2023-02" db="EMBL/GenBank/DDBJ databases">
        <title>LHISI_Scaffold_Assembly.</title>
        <authorList>
            <person name="Stuart O.P."/>
            <person name="Cleave R."/>
            <person name="Magrath M.J.L."/>
            <person name="Mikheyev A.S."/>
        </authorList>
    </citation>
    <scope>NUCLEOTIDE SEQUENCE [LARGE SCALE GENOMIC DNA]</scope>
    <source>
        <strain evidence="2">Daus_M_001</strain>
        <tissue evidence="2">Leg muscle</tissue>
    </source>
</reference>
<organism evidence="2 3">
    <name type="scientific">Dryococelus australis</name>
    <dbReference type="NCBI Taxonomy" id="614101"/>
    <lineage>
        <taxon>Eukaryota</taxon>
        <taxon>Metazoa</taxon>
        <taxon>Ecdysozoa</taxon>
        <taxon>Arthropoda</taxon>
        <taxon>Hexapoda</taxon>
        <taxon>Insecta</taxon>
        <taxon>Pterygota</taxon>
        <taxon>Neoptera</taxon>
        <taxon>Polyneoptera</taxon>
        <taxon>Phasmatodea</taxon>
        <taxon>Verophasmatodea</taxon>
        <taxon>Anareolatae</taxon>
        <taxon>Phasmatidae</taxon>
        <taxon>Eurycanthinae</taxon>
        <taxon>Dryococelus</taxon>
    </lineage>
</organism>
<gene>
    <name evidence="2" type="ORF">PR048_026711</name>
</gene>
<sequence>MLACHQGSPDPVLGRTTPCSRIWESWRMMLLVRGFSRVDQHAQEATTYKIRVVGANEYNPDDIVAAGEETTSGSQHYKQTTVQDGSADGASADPLVTLAKRASRKLGFARPRNPKSQHILRLKAVHDKNDFWLVMRAKFRYVVENEKKTVATPGKSSNASSRRRPKWVVRLSRREGVGNRERRMRRRRGWRKDVKGRNVVFKILTAAWRGLQERGVDRAPGGEAGNHSRAQIAGVDNNDAQGLKTRSKTAVGDGTRQRLAISYKLTVERFLQTSHRSLPKTQGYTGDTVAELPRPGHSGISHEGIVPDDGVGPWVYAVISRFPALSFRRCSKLT</sequence>
<protein>
    <submittedName>
        <fullName evidence="2">Uncharacterized protein</fullName>
    </submittedName>
</protein>
<name>A0ABQ9GM47_9NEOP</name>
<proteinExistence type="predicted"/>
<keyword evidence="3" id="KW-1185">Reference proteome</keyword>
<accession>A0ABQ9GM47</accession>
<dbReference type="EMBL" id="JARBHB010000011">
    <property type="protein sequence ID" value="KAJ8873095.1"/>
    <property type="molecule type" value="Genomic_DNA"/>
</dbReference>
<evidence type="ECO:0000256" key="1">
    <source>
        <dbReference type="SAM" id="MobiDB-lite"/>
    </source>
</evidence>
<feature type="region of interest" description="Disordered" evidence="1">
    <location>
        <begin position="216"/>
        <end position="244"/>
    </location>
</feature>
<dbReference type="Proteomes" id="UP001159363">
    <property type="component" value="Chromosome 10"/>
</dbReference>
<evidence type="ECO:0000313" key="3">
    <source>
        <dbReference type="Proteomes" id="UP001159363"/>
    </source>
</evidence>
<comment type="caution">
    <text evidence="2">The sequence shown here is derived from an EMBL/GenBank/DDBJ whole genome shotgun (WGS) entry which is preliminary data.</text>
</comment>
<evidence type="ECO:0000313" key="2">
    <source>
        <dbReference type="EMBL" id="KAJ8873095.1"/>
    </source>
</evidence>